<evidence type="ECO:0000313" key="1">
    <source>
        <dbReference type="EMBL" id="KAJ8678321.1"/>
    </source>
</evidence>
<organism evidence="1 2">
    <name type="scientific">Eretmocerus hayati</name>
    <dbReference type="NCBI Taxonomy" id="131215"/>
    <lineage>
        <taxon>Eukaryota</taxon>
        <taxon>Metazoa</taxon>
        <taxon>Ecdysozoa</taxon>
        <taxon>Arthropoda</taxon>
        <taxon>Hexapoda</taxon>
        <taxon>Insecta</taxon>
        <taxon>Pterygota</taxon>
        <taxon>Neoptera</taxon>
        <taxon>Endopterygota</taxon>
        <taxon>Hymenoptera</taxon>
        <taxon>Apocrita</taxon>
        <taxon>Proctotrupomorpha</taxon>
        <taxon>Chalcidoidea</taxon>
        <taxon>Aphelinidae</taxon>
        <taxon>Aphelininae</taxon>
        <taxon>Eretmocerus</taxon>
    </lineage>
</organism>
<proteinExistence type="predicted"/>
<keyword evidence="2" id="KW-1185">Reference proteome</keyword>
<reference evidence="1" key="1">
    <citation type="submission" date="2023-04" db="EMBL/GenBank/DDBJ databases">
        <title>A chromosome-level genome assembly of the parasitoid wasp Eretmocerus hayati.</title>
        <authorList>
            <person name="Zhong Y."/>
            <person name="Liu S."/>
            <person name="Liu Y."/>
        </authorList>
    </citation>
    <scope>NUCLEOTIDE SEQUENCE</scope>
    <source>
        <strain evidence="1">ZJU_SS_LIU_2023</strain>
    </source>
</reference>
<accession>A0ACC2P4G0</accession>
<dbReference type="EMBL" id="CM056742">
    <property type="protein sequence ID" value="KAJ8678321.1"/>
    <property type="molecule type" value="Genomic_DNA"/>
</dbReference>
<gene>
    <name evidence="1" type="ORF">QAD02_014108</name>
</gene>
<dbReference type="Proteomes" id="UP001239111">
    <property type="component" value="Chromosome 2"/>
</dbReference>
<evidence type="ECO:0000313" key="2">
    <source>
        <dbReference type="Proteomes" id="UP001239111"/>
    </source>
</evidence>
<protein>
    <submittedName>
        <fullName evidence="1">Uncharacterized protein</fullName>
    </submittedName>
</protein>
<comment type="caution">
    <text evidence="1">The sequence shown here is derived from an EMBL/GenBank/DDBJ whole genome shotgun (WGS) entry which is preliminary data.</text>
</comment>
<name>A0ACC2P4G0_9HYME</name>
<sequence>MYANGRATRCNLNHHDLQLREEDERRQVPGYGLWVNAPGGLVAAQERVYGGVNEIRRVDYARRAHLGPILDEQCLWTPIPAPARGVLTGVAPFKTLSAEKARINMRKLRHATAMVKILEGGEWQCMRNSHLHGRANHDDVNLHRIHVVGLRSRINEKVGEMRCRCGKLVLMMAGIWGCDACTDTYLRHEEDITKKVIFEAQYIKANTAINTGLNFVRRFEPQDIVQPYNF</sequence>